<feature type="domain" description="Endoribonuclease YicC-like N-terminal" evidence="6">
    <location>
        <begin position="1"/>
        <end position="152"/>
    </location>
</feature>
<dbReference type="GeneID" id="301140666"/>
<dbReference type="Proteomes" id="UP001342826">
    <property type="component" value="Unassembled WGS sequence"/>
</dbReference>
<accession>A0ABU6NWX4</accession>
<dbReference type="Pfam" id="PF08340">
    <property type="entry name" value="YicC-like_C"/>
    <property type="match status" value="1"/>
</dbReference>
<dbReference type="EMBL" id="JARTFS010000006">
    <property type="protein sequence ID" value="MED4401617.1"/>
    <property type="molecule type" value="Genomic_DNA"/>
</dbReference>
<dbReference type="PANTHER" id="PTHR30636">
    <property type="entry name" value="UPF0701 PROTEIN YICC"/>
    <property type="match status" value="1"/>
</dbReference>
<evidence type="ECO:0000313" key="9">
    <source>
        <dbReference type="Proteomes" id="UP001342826"/>
    </source>
</evidence>
<keyword evidence="4" id="KW-0378">Hydrolase</keyword>
<organism evidence="8 9">
    <name type="scientific">Metabacillus fastidiosus</name>
    <dbReference type="NCBI Taxonomy" id="1458"/>
    <lineage>
        <taxon>Bacteria</taxon>
        <taxon>Bacillati</taxon>
        <taxon>Bacillota</taxon>
        <taxon>Bacilli</taxon>
        <taxon>Bacillales</taxon>
        <taxon>Bacillaceae</taxon>
        <taxon>Metabacillus</taxon>
    </lineage>
</organism>
<evidence type="ECO:0000256" key="5">
    <source>
        <dbReference type="ARBA" id="ARBA00035648"/>
    </source>
</evidence>
<comment type="caution">
    <text evidence="8">The sequence shown here is derived from an EMBL/GenBank/DDBJ whole genome shotgun (WGS) entry which is preliminary data.</text>
</comment>
<sequence>MTGFGRAVGEVEGLTVTVEMKSVNHRFSEISVRMSRQFLTIEDKIKKVISKSLHRGRIEVFISVEGDSLTDRTVRVDWSLLDQYMKALTDVKEKYSLSDTIKMDHLLKNEDVIHVEESANHSEHVEEKIIQVVQNATEQLVIMRNAEGEQLGKDLNIKLKQLLEHTEQLEQYAPSVVKHYHDKVHKRLQEFVSGTIDENRLIQEAAIFADKVDISEELIRIRSHIRQFSEALLQKGAVGRKLDFLVQELNREANTIGSKANDSEIAKIVVELKSIIEKLKEQVQNIE</sequence>
<comment type="similarity">
    <text evidence="5">Belongs to the YicC/YloC family.</text>
</comment>
<evidence type="ECO:0000259" key="7">
    <source>
        <dbReference type="Pfam" id="PF08340"/>
    </source>
</evidence>
<name>A0ABU6NWX4_9BACI</name>
<proteinExistence type="inferred from homology"/>
<dbReference type="RefSeq" id="WP_235842989.1">
    <property type="nucleotide sequence ID" value="NZ_JARTFS010000006.1"/>
</dbReference>
<feature type="domain" description="Endoribonuclease YicC-like C-terminal" evidence="7">
    <location>
        <begin position="170"/>
        <end position="287"/>
    </location>
</feature>
<keyword evidence="9" id="KW-1185">Reference proteome</keyword>
<keyword evidence="2" id="KW-0540">Nuclease</keyword>
<dbReference type="NCBIfam" id="TIGR00255">
    <property type="entry name" value="YicC/YloC family endoribonuclease"/>
    <property type="match status" value="1"/>
</dbReference>
<reference evidence="8 9" key="1">
    <citation type="submission" date="2023-03" db="EMBL/GenBank/DDBJ databases">
        <title>Bacillus Genome Sequencing.</title>
        <authorList>
            <person name="Dunlap C."/>
        </authorList>
    </citation>
    <scope>NUCLEOTIDE SEQUENCE [LARGE SCALE GENOMIC DNA]</scope>
    <source>
        <strain evidence="8 9">NRS-1717</strain>
    </source>
</reference>
<evidence type="ECO:0000256" key="2">
    <source>
        <dbReference type="ARBA" id="ARBA00022722"/>
    </source>
</evidence>
<keyword evidence="3" id="KW-0255">Endonuclease</keyword>
<dbReference type="InterPro" id="IPR013527">
    <property type="entry name" value="YicC-like_N"/>
</dbReference>
<evidence type="ECO:0000259" key="6">
    <source>
        <dbReference type="Pfam" id="PF03755"/>
    </source>
</evidence>
<evidence type="ECO:0000256" key="4">
    <source>
        <dbReference type="ARBA" id="ARBA00022801"/>
    </source>
</evidence>
<evidence type="ECO:0000313" key="8">
    <source>
        <dbReference type="EMBL" id="MED4401617.1"/>
    </source>
</evidence>
<evidence type="ECO:0000256" key="1">
    <source>
        <dbReference type="ARBA" id="ARBA00001968"/>
    </source>
</evidence>
<dbReference type="InterPro" id="IPR013551">
    <property type="entry name" value="YicC-like_C"/>
</dbReference>
<evidence type="ECO:0000256" key="3">
    <source>
        <dbReference type="ARBA" id="ARBA00022759"/>
    </source>
</evidence>
<dbReference type="PANTHER" id="PTHR30636:SF3">
    <property type="entry name" value="UPF0701 PROTEIN YICC"/>
    <property type="match status" value="1"/>
</dbReference>
<gene>
    <name evidence="8" type="ORF">P9271_09850</name>
</gene>
<comment type="cofactor">
    <cofactor evidence="1">
        <name>a divalent metal cation</name>
        <dbReference type="ChEBI" id="CHEBI:60240"/>
    </cofactor>
</comment>
<dbReference type="Pfam" id="PF03755">
    <property type="entry name" value="YicC-like_N"/>
    <property type="match status" value="1"/>
</dbReference>
<dbReference type="InterPro" id="IPR005229">
    <property type="entry name" value="YicC/YloC-like"/>
</dbReference>
<protein>
    <submittedName>
        <fullName evidence="8">YicC family protein</fullName>
    </submittedName>
</protein>